<feature type="domain" description="AP-3 complex subunit beta C-terminal" evidence="12">
    <location>
        <begin position="601"/>
        <end position="748"/>
    </location>
</feature>
<comment type="similarity">
    <text evidence="3">Belongs to the adaptor complexes large subunit family.</text>
</comment>
<organism evidence="13 14">
    <name type="scientific">Alligator sinensis</name>
    <name type="common">Chinese alligator</name>
    <dbReference type="NCBI Taxonomy" id="38654"/>
    <lineage>
        <taxon>Eukaryota</taxon>
        <taxon>Metazoa</taxon>
        <taxon>Chordata</taxon>
        <taxon>Craniata</taxon>
        <taxon>Vertebrata</taxon>
        <taxon>Euteleostomi</taxon>
        <taxon>Archelosauria</taxon>
        <taxon>Archosauria</taxon>
        <taxon>Crocodylia</taxon>
        <taxon>Alligatoridae</taxon>
        <taxon>Alligatorinae</taxon>
        <taxon>Alligator</taxon>
    </lineage>
</organism>
<comment type="function">
    <text evidence="10">Subunit of non-clathrin- and clathrin-associated adaptor protein complex 3 (AP-3) that plays a role in protein sorting in the late-Golgi/trans-Golgi network (TGN) and/or endosomes. The AP complexes mediate both the recruitment of clathrin to membranes and the recognition of sorting signals within the cytosolic tails of transmembrane cargo molecules. AP-3 appears to be involved in the sorting of a subset of transmembrane proteins targeted to lysosomes and lysosome-related organelles. In concert with the BLOC-1 complex, AP-3 is required to target cargos into vesicles assembled at cell bodies for delivery into neurites and nerve terminals.</text>
</comment>
<proteinExistence type="inferred from homology"/>
<dbReference type="STRING" id="38654.A0A1U8D6V5"/>
<dbReference type="InterPro" id="IPR026740">
    <property type="entry name" value="AP3_beta"/>
</dbReference>
<feature type="region of interest" description="Disordered" evidence="11">
    <location>
        <begin position="453"/>
        <end position="605"/>
    </location>
</feature>
<feature type="compositionally biased region" description="Basic and acidic residues" evidence="11">
    <location>
        <begin position="577"/>
        <end position="595"/>
    </location>
</feature>
<dbReference type="PANTHER" id="PTHR11134">
    <property type="entry name" value="ADAPTOR COMPLEX SUBUNIT BETA FAMILY MEMBER"/>
    <property type="match status" value="1"/>
</dbReference>
<keyword evidence="9" id="KW-0968">Cytoplasmic vesicle</keyword>
<dbReference type="Pfam" id="PF14796">
    <property type="entry name" value="AP3B1_C"/>
    <property type="match status" value="1"/>
</dbReference>
<dbReference type="InterPro" id="IPR056314">
    <property type="entry name" value="AP3B1/2_C"/>
</dbReference>
<dbReference type="InterPro" id="IPR029390">
    <property type="entry name" value="AP3B_C"/>
</dbReference>
<feature type="compositionally biased region" description="Basic and acidic residues" evidence="11">
    <location>
        <begin position="480"/>
        <end position="495"/>
    </location>
</feature>
<dbReference type="eggNOG" id="KOG1060">
    <property type="taxonomic scope" value="Eukaryota"/>
</dbReference>
<dbReference type="SMART" id="SM01355">
    <property type="entry name" value="AP3B1_C"/>
    <property type="match status" value="1"/>
</dbReference>
<feature type="compositionally biased region" description="Low complexity" evidence="11">
    <location>
        <begin position="497"/>
        <end position="507"/>
    </location>
</feature>
<evidence type="ECO:0000256" key="6">
    <source>
        <dbReference type="ARBA" id="ARBA00022927"/>
    </source>
</evidence>
<evidence type="ECO:0000313" key="13">
    <source>
        <dbReference type="Proteomes" id="UP000189705"/>
    </source>
</evidence>
<keyword evidence="6" id="KW-0653">Protein transport</keyword>
<evidence type="ECO:0000256" key="8">
    <source>
        <dbReference type="ARBA" id="ARBA00023136"/>
    </source>
</evidence>
<gene>
    <name evidence="14" type="primary">LOC102374573</name>
</gene>
<keyword evidence="5" id="KW-0597">Phosphoprotein</keyword>
<sequence length="884" mass="97659">MALLCKPAKNIPGPLGSLRPQELLEQKSGRGSAPAPAASSSPILGLGTKDVVMEEYSEKNFYESDEEQKEKEQKVKKLYAMDPDHRLLLRNTKPLLQSRNAAVVMAVAQLYWHLAPKSEAGIVSKSLVRLLRSNREVQYIVLQNIATMSIQRKGMFEPYLKSFYVRSTDPTMIKTLKLEILTNLANEASISTILREFQTYVKSQDKQFAAATIQAIGRCATNISEVTDTCLNGLVCLLSNRDEIVVAESVVVIKKLLQTQPAHHSEIIKHMAKLLDSITVPVARASILWLIGEYCERVPKIAPDVLRKMAKSFTNEDDLVKLQILNLGAKLYLTNSKQTNLLTQYVLNLGKYDQSYDIRDRTRFIRQLIVPNEKSGALSKYAKKIFLAQKPAPLLESPFKDRDHFQLGTLSHILNTKATGYLELSNWPEVAPDPSVRNVEVIEPTKEWTGLLGKAKKEKPTKKFYSEDEDEDESASSSDTESKSGSESEKEKEEGSSMESSGSSSSEESSDSEMDSKEGRTKKKSETSEESDSDDTEKKTKMISKGKRTSRSSESGSSSTEESSSGSESESDSESDSGLKKPEKATSNKREEKTQQKKKTPNKQDVSLLDLDDFSFVSTPVVVPRPAILPPSLVADLEGLKLTSSSVIDVSTPVFVPMETHELLHRMSGKGLSAHYHFSRQRCIYGDQMVSVQVTLTNTTDQKIENIHIGEKKLPAGMKMHVFNPIESLEPEGSITVSVGIDFCDSTQTASFQLCTKDNHFNVSIQPSVGELLLPVTMSEKDFMKEQGMLAGMNETSTTITVAPQNSTHSVIIQKIVKAANLGVVPSGQDNIHRFAAKTVHSGSLMLVTVELKESSTAQLIINTEKTVIGSVLLRELKPVLSQG</sequence>
<evidence type="ECO:0000256" key="3">
    <source>
        <dbReference type="ARBA" id="ARBA00006613"/>
    </source>
</evidence>
<feature type="compositionally biased region" description="Low complexity" evidence="11">
    <location>
        <begin position="32"/>
        <end position="42"/>
    </location>
</feature>
<dbReference type="Proteomes" id="UP000189705">
    <property type="component" value="Unplaced"/>
</dbReference>
<dbReference type="GeneID" id="102374573"/>
<evidence type="ECO:0000256" key="2">
    <source>
        <dbReference type="ARBA" id="ARBA00004555"/>
    </source>
</evidence>
<evidence type="ECO:0000256" key="4">
    <source>
        <dbReference type="ARBA" id="ARBA00022448"/>
    </source>
</evidence>
<dbReference type="PIRSF" id="PIRSF037096">
    <property type="entry name" value="AP3_complex_beta"/>
    <property type="match status" value="1"/>
</dbReference>
<accession>A0A1U8D6V5</accession>
<keyword evidence="4" id="KW-0813">Transport</keyword>
<dbReference type="RefSeq" id="XP_014377013.2">
    <property type="nucleotide sequence ID" value="XM_014521527.2"/>
</dbReference>
<dbReference type="GO" id="GO:0016192">
    <property type="term" value="P:vesicle-mediated transport"/>
    <property type="evidence" value="ECO:0007669"/>
    <property type="project" value="InterPro"/>
</dbReference>
<evidence type="ECO:0000313" key="14">
    <source>
        <dbReference type="RefSeq" id="XP_014377013.2"/>
    </source>
</evidence>
<evidence type="ECO:0000256" key="11">
    <source>
        <dbReference type="SAM" id="MobiDB-lite"/>
    </source>
</evidence>
<evidence type="ECO:0000256" key="7">
    <source>
        <dbReference type="ARBA" id="ARBA00023034"/>
    </source>
</evidence>
<dbReference type="Gene3D" id="1.25.10.10">
    <property type="entry name" value="Leucine-rich Repeat Variant"/>
    <property type="match status" value="1"/>
</dbReference>
<feature type="compositionally biased region" description="Basic residues" evidence="11">
    <location>
        <begin position="541"/>
        <end position="550"/>
    </location>
</feature>
<dbReference type="InterPro" id="IPR026739">
    <property type="entry name" value="AP_beta"/>
</dbReference>
<evidence type="ECO:0000256" key="1">
    <source>
        <dbReference type="ARBA" id="ARBA00004145"/>
    </source>
</evidence>
<keyword evidence="7" id="KW-0333">Golgi apparatus</keyword>
<reference evidence="14" key="1">
    <citation type="submission" date="2025-08" db="UniProtKB">
        <authorList>
            <consortium name="RefSeq"/>
        </authorList>
    </citation>
    <scope>IDENTIFICATION</scope>
</reference>
<dbReference type="KEGG" id="asn:102374573"/>
<dbReference type="GO" id="GO:0006886">
    <property type="term" value="P:intracellular protein transport"/>
    <property type="evidence" value="ECO:0007669"/>
    <property type="project" value="InterPro"/>
</dbReference>
<comment type="subcellular location">
    <subcellularLocation>
        <location evidence="1">Cytoplasmic vesicle</location>
        <location evidence="1">Clathrin-coated vesicle membrane</location>
        <topology evidence="1">Peripheral membrane protein</topology>
        <orientation evidence="1">Cytoplasmic side</orientation>
    </subcellularLocation>
    <subcellularLocation>
        <location evidence="2">Golgi apparatus</location>
    </subcellularLocation>
</comment>
<dbReference type="SUPFAM" id="SSF48371">
    <property type="entry name" value="ARM repeat"/>
    <property type="match status" value="1"/>
</dbReference>
<dbReference type="AlphaFoldDB" id="A0A1U8D6V5"/>
<dbReference type="InterPro" id="IPR016024">
    <property type="entry name" value="ARM-type_fold"/>
</dbReference>
<dbReference type="GO" id="GO:0005794">
    <property type="term" value="C:Golgi apparatus"/>
    <property type="evidence" value="ECO:0007669"/>
    <property type="project" value="UniProtKB-SubCell"/>
</dbReference>
<evidence type="ECO:0000259" key="12">
    <source>
        <dbReference type="SMART" id="SM01355"/>
    </source>
</evidence>
<dbReference type="Pfam" id="PF24080">
    <property type="entry name" value="AP3B1_C_2"/>
    <property type="match status" value="1"/>
</dbReference>
<dbReference type="GO" id="GO:0030123">
    <property type="term" value="C:AP-3 adaptor complex"/>
    <property type="evidence" value="ECO:0007669"/>
    <property type="project" value="InterPro"/>
</dbReference>
<dbReference type="GO" id="GO:0030665">
    <property type="term" value="C:clathrin-coated vesicle membrane"/>
    <property type="evidence" value="ECO:0007669"/>
    <property type="project" value="UniProtKB-SubCell"/>
</dbReference>
<keyword evidence="13" id="KW-1185">Reference proteome</keyword>
<dbReference type="InParanoid" id="A0A1U8D6V5"/>
<dbReference type="FunFam" id="1.25.10.10:FF:000428">
    <property type="entry name" value="Adaptor related protein complex 3 subunit beta 1"/>
    <property type="match status" value="1"/>
</dbReference>
<protein>
    <submittedName>
        <fullName evidence="14">AP-3 complex subunit beta-1</fullName>
    </submittedName>
</protein>
<name>A0A1U8D6V5_ALLSI</name>
<feature type="compositionally biased region" description="Low complexity" evidence="11">
    <location>
        <begin position="552"/>
        <end position="568"/>
    </location>
</feature>
<feature type="compositionally biased region" description="Basic and acidic residues" evidence="11">
    <location>
        <begin position="514"/>
        <end position="527"/>
    </location>
</feature>
<feature type="region of interest" description="Disordered" evidence="11">
    <location>
        <begin position="1"/>
        <end position="46"/>
    </location>
</feature>
<evidence type="ECO:0000256" key="9">
    <source>
        <dbReference type="ARBA" id="ARBA00023329"/>
    </source>
</evidence>
<dbReference type="InterPro" id="IPR002553">
    <property type="entry name" value="Clathrin/coatomer_adapt-like_N"/>
</dbReference>
<evidence type="ECO:0000256" key="5">
    <source>
        <dbReference type="ARBA" id="ARBA00022553"/>
    </source>
</evidence>
<dbReference type="InterPro" id="IPR029394">
    <property type="entry name" value="AP3B1_Ser"/>
</dbReference>
<keyword evidence="8" id="KW-0472">Membrane</keyword>
<evidence type="ECO:0000256" key="10">
    <source>
        <dbReference type="ARBA" id="ARBA00023570"/>
    </source>
</evidence>
<dbReference type="InterPro" id="IPR011989">
    <property type="entry name" value="ARM-like"/>
</dbReference>
<dbReference type="Pfam" id="PF01602">
    <property type="entry name" value="Adaptin_N"/>
    <property type="match status" value="1"/>
</dbReference>
<dbReference type="Pfam" id="PF14797">
    <property type="entry name" value="SEEEED"/>
    <property type="match status" value="1"/>
</dbReference>